<organism evidence="2 3">
    <name type="scientific">Rhizobium phage Paso</name>
    <dbReference type="NCBI Taxonomy" id="2767574"/>
    <lineage>
        <taxon>Viruses</taxon>
        <taxon>Duplodnaviria</taxon>
        <taxon>Heunggongvirae</taxon>
        <taxon>Uroviricota</taxon>
        <taxon>Caudoviricetes</taxon>
        <taxon>Autographivirales</taxon>
        <taxon>Dunnvirinae</taxon>
        <taxon>Pasovirus</taxon>
        <taxon>Pasovirus paso</taxon>
    </lineage>
</organism>
<protein>
    <submittedName>
        <fullName evidence="2">Uncharacterized protein</fullName>
    </submittedName>
</protein>
<proteinExistence type="predicted"/>
<keyword evidence="3" id="KW-1185">Reference proteome</keyword>
<dbReference type="EMBL" id="MT708546">
    <property type="protein sequence ID" value="QOE32126.1"/>
    <property type="molecule type" value="Genomic_DNA"/>
</dbReference>
<evidence type="ECO:0000313" key="2">
    <source>
        <dbReference type="EMBL" id="QOE32126.1"/>
    </source>
</evidence>
<name>A0A7L8G4N7_9CAUD</name>
<evidence type="ECO:0000256" key="1">
    <source>
        <dbReference type="SAM" id="MobiDB-lite"/>
    </source>
</evidence>
<sequence>MTALVSHDIGGVQGHSTTNFWDEYDLYRRHGDRSLDIVMSEELKRTFGFKRMVYRYFKDGRTVVGTVLMFKKSDRAAIAQYLGLERFVYMFQDEFWTIGLPDNIGGGAFVRPMFRGNWDDPADKPAEQVGWIHEIDGEVAFDRDFVFNDFTQGKHWSVDKDRVPFPGRKPTRSLGKAYTPSVGHRYGSNVHA</sequence>
<feature type="region of interest" description="Disordered" evidence="1">
    <location>
        <begin position="167"/>
        <end position="192"/>
    </location>
</feature>
<accession>A0A7L8G4N7</accession>
<gene>
    <name evidence="2" type="ORF">CPT_Paso_009</name>
</gene>
<dbReference type="Proteomes" id="UP000516513">
    <property type="component" value="Segment"/>
</dbReference>
<reference evidence="2 3" key="1">
    <citation type="submission" date="2020-07" db="EMBL/GenBank/DDBJ databases">
        <title>Complete genome sequence of Rhizobium japonicum phage Paso.</title>
        <authorList>
            <person name="McBee D.B."/>
            <person name="Ravindran A."/>
            <person name="Newkirk H."/>
            <person name="Gonzalez C."/>
            <person name="Young R."/>
            <person name="Liu M."/>
        </authorList>
    </citation>
    <scope>NUCLEOTIDE SEQUENCE [LARGE SCALE GENOMIC DNA]</scope>
</reference>
<evidence type="ECO:0000313" key="3">
    <source>
        <dbReference type="Proteomes" id="UP000516513"/>
    </source>
</evidence>